<evidence type="ECO:0000313" key="3">
    <source>
        <dbReference type="Proteomes" id="UP000317366"/>
    </source>
</evidence>
<comment type="caution">
    <text evidence="2">The sequence shown here is derived from an EMBL/GenBank/DDBJ whole genome shotgun (WGS) entry which is preliminary data.</text>
</comment>
<reference evidence="3 4" key="1">
    <citation type="journal article" date="2019" name="Nat. Microbiol.">
        <title>Mediterranean grassland soil C-N compound turnover is dependent on rainfall and depth, and is mediated by genomically divergent microorganisms.</title>
        <authorList>
            <person name="Diamond S."/>
            <person name="Andeer P.F."/>
            <person name="Li Z."/>
            <person name="Crits-Christoph A."/>
            <person name="Burstein D."/>
            <person name="Anantharaman K."/>
            <person name="Lane K.R."/>
            <person name="Thomas B.C."/>
            <person name="Pan C."/>
            <person name="Northen T.R."/>
            <person name="Banfield J.F."/>
        </authorList>
    </citation>
    <scope>NUCLEOTIDE SEQUENCE [LARGE SCALE GENOMIC DNA]</scope>
    <source>
        <strain evidence="1">WS_4</strain>
        <strain evidence="2">WS_7</strain>
    </source>
</reference>
<evidence type="ECO:0008006" key="5">
    <source>
        <dbReference type="Google" id="ProtNLM"/>
    </source>
</evidence>
<gene>
    <name evidence="1" type="ORF">E6K74_08860</name>
    <name evidence="2" type="ORF">E6K77_07110</name>
</gene>
<accession>A0A538TFV7</accession>
<organism evidence="2 3">
    <name type="scientific">Eiseniibacteriota bacterium</name>
    <dbReference type="NCBI Taxonomy" id="2212470"/>
    <lineage>
        <taxon>Bacteria</taxon>
        <taxon>Candidatus Eiseniibacteriota</taxon>
    </lineage>
</organism>
<evidence type="ECO:0000313" key="1">
    <source>
        <dbReference type="EMBL" id="TMQ53613.1"/>
    </source>
</evidence>
<dbReference type="Proteomes" id="UP000317366">
    <property type="component" value="Unassembled WGS sequence"/>
</dbReference>
<sequence>MIARLDRGFLVGFALALLFVTSAAFVHLAARPRLEKVREEELLYYPSGFMVRQATLGYETAAADVAWLRGIQYYGEHRLSDQKFEMIGHVMDIVTELDPRFVQPYVFGAFVLAQEMKRPERGLELLQRGLRANPSDWKIAFEIGFLHYVCRHDAASAAHYFTLASRMPGHEEYVERFAAFANQRAGNTGMAILLWKHVLATGNKYMQEVAQRELRRLGAI</sequence>
<evidence type="ECO:0000313" key="4">
    <source>
        <dbReference type="Proteomes" id="UP000319829"/>
    </source>
</evidence>
<dbReference type="AlphaFoldDB" id="A0A538TFV7"/>
<protein>
    <recommendedName>
        <fullName evidence="5">Tetratricopeptide repeat protein</fullName>
    </recommendedName>
</protein>
<dbReference type="EMBL" id="VBOU01000083">
    <property type="protein sequence ID" value="TMQ53613.1"/>
    <property type="molecule type" value="Genomic_DNA"/>
</dbReference>
<dbReference type="Proteomes" id="UP000319829">
    <property type="component" value="Unassembled WGS sequence"/>
</dbReference>
<dbReference type="EMBL" id="VBOX01000074">
    <property type="protein sequence ID" value="TMQ62525.1"/>
    <property type="molecule type" value="Genomic_DNA"/>
</dbReference>
<proteinExistence type="predicted"/>
<dbReference type="InterPro" id="IPR011990">
    <property type="entry name" value="TPR-like_helical_dom_sf"/>
</dbReference>
<dbReference type="SUPFAM" id="SSF48452">
    <property type="entry name" value="TPR-like"/>
    <property type="match status" value="1"/>
</dbReference>
<name>A0A538TFV7_UNCEI</name>
<evidence type="ECO:0000313" key="2">
    <source>
        <dbReference type="EMBL" id="TMQ62525.1"/>
    </source>
</evidence>